<feature type="domain" description="AsmA" evidence="3">
    <location>
        <begin position="461"/>
        <end position="628"/>
    </location>
</feature>
<dbReference type="PANTHER" id="PTHR30441">
    <property type="entry name" value="DUF748 DOMAIN-CONTAINING PROTEIN"/>
    <property type="match status" value="1"/>
</dbReference>
<dbReference type="GO" id="GO:0090313">
    <property type="term" value="P:regulation of protein targeting to membrane"/>
    <property type="evidence" value="ECO:0007669"/>
    <property type="project" value="TreeGrafter"/>
</dbReference>
<dbReference type="EMBL" id="CP022115">
    <property type="protein sequence ID" value="ASJ24224.1"/>
    <property type="molecule type" value="Genomic_DNA"/>
</dbReference>
<feature type="transmembrane region" description="Helical" evidence="2">
    <location>
        <begin position="12"/>
        <end position="33"/>
    </location>
</feature>
<dbReference type="Pfam" id="PF05359">
    <property type="entry name" value="DUF748"/>
    <property type="match status" value="1"/>
</dbReference>
<dbReference type="GO" id="GO:0005886">
    <property type="term" value="C:plasma membrane"/>
    <property type="evidence" value="ECO:0007669"/>
    <property type="project" value="TreeGrafter"/>
</dbReference>
<protein>
    <submittedName>
        <fullName evidence="4">Putative exported protein</fullName>
    </submittedName>
</protein>
<evidence type="ECO:0000313" key="4">
    <source>
        <dbReference type="EMBL" id="ASJ24224.1"/>
    </source>
</evidence>
<dbReference type="AlphaFoldDB" id="A0A248LIE5"/>
<dbReference type="InterPro" id="IPR007844">
    <property type="entry name" value="AsmA"/>
</dbReference>
<dbReference type="Pfam" id="PF05170">
    <property type="entry name" value="AsmA"/>
    <property type="match status" value="1"/>
</dbReference>
<dbReference type="PANTHER" id="PTHR30441:SF4">
    <property type="entry name" value="PROTEIN ASMA"/>
    <property type="match status" value="1"/>
</dbReference>
<accession>A0A248LIE5</accession>
<dbReference type="Proteomes" id="UP000197424">
    <property type="component" value="Chromosome"/>
</dbReference>
<organism evidence="4 5">
    <name type="scientific">Laribacter hongkongensis</name>
    <dbReference type="NCBI Taxonomy" id="168471"/>
    <lineage>
        <taxon>Bacteria</taxon>
        <taxon>Pseudomonadati</taxon>
        <taxon>Pseudomonadota</taxon>
        <taxon>Betaproteobacteria</taxon>
        <taxon>Neisseriales</taxon>
        <taxon>Aquaspirillaceae</taxon>
        <taxon>Laribacter</taxon>
    </lineage>
</organism>
<name>A0A248LIE5_9NEIS</name>
<evidence type="ECO:0000256" key="1">
    <source>
        <dbReference type="SAM" id="MobiDB-lite"/>
    </source>
</evidence>
<dbReference type="InterPro" id="IPR008023">
    <property type="entry name" value="DUF748"/>
</dbReference>
<proteinExistence type="predicted"/>
<dbReference type="InterPro" id="IPR052894">
    <property type="entry name" value="AsmA-related"/>
</dbReference>
<evidence type="ECO:0000313" key="5">
    <source>
        <dbReference type="Proteomes" id="UP000197424"/>
    </source>
</evidence>
<reference evidence="5" key="1">
    <citation type="submission" date="2017-06" db="EMBL/GenBank/DDBJ databases">
        <title>Whole genome sequence of Laribacter hongkongensis LHGZ1.</title>
        <authorList>
            <person name="Chen D."/>
            <person name="Wu H."/>
            <person name="Chen J."/>
        </authorList>
    </citation>
    <scope>NUCLEOTIDE SEQUENCE [LARGE SCALE GENOMIC DNA]</scope>
    <source>
        <strain evidence="5">LHGZ1</strain>
    </source>
</reference>
<keyword evidence="2" id="KW-1133">Transmembrane helix</keyword>
<keyword evidence="2" id="KW-0812">Transmembrane</keyword>
<dbReference type="OrthoDB" id="9766390at2"/>
<evidence type="ECO:0000256" key="2">
    <source>
        <dbReference type="SAM" id="Phobius"/>
    </source>
</evidence>
<keyword evidence="2" id="KW-0472">Membrane</keyword>
<sequence length="719" mass="78775">MKFNSGRFWLQFAVFGMASVAVFIAAFLSLLYWQFDSHSARQKLEAAFSAHGRILHVNGGISPVFWPKPGIAANDVTLTEADGSSPFARMRRIELRFAWFPLLQKHYTIERLRLTGLDATITRQVDGSLNIADLLQPQPDQEVDVHLDRLELYDGTLALRDIAQQAQIGLSALRIDATDLQSDGDIEFSATTEWGKYRFPVEGETPIRIADDQIELAGLRLQTTGKLPPVQSFQAQLTANTRINLAKSLIAADKVGFTLKTSSPEAGLTLNAPSLEISQDGLRIPSLQYAGNLTGSEGKHSLHGTASEFILTGQHASAALARGNYIQSSGPHALTLDFESPLELTTDHLLRAQPAKIQALITTPFLPRGALQSQLTGTVDLSLDSSTLDTTLAGLFDGAELSFSGRQEGFLKPKRTASLALARLDLNRYLPEPDGPLAPLLNSRQKISLGWLTRQDFSGRFVIGELRIGRMTAQQIDADITANRNGIDIPRLSAAIYQGQLEGSAKISNDQVPTLSINQSIHHMNIQPLLVDLFDFSRIEGSGNGHATLSAQGRTFDEWRQTMNGTLEIGLQRGALTGINLVEALKNLPAELSQWGTRTYTSDTQQKTPFQNLSATFAFESGVGRNQNLKLTSPLIDLAGGGKIDIGRNIIDYSLDVRANAREFPRLKDMNVPIKITGAMASPTYALDFNAMIKDKKTESEKQQALKEQLTRPLQALRQ</sequence>
<evidence type="ECO:0000259" key="3">
    <source>
        <dbReference type="Pfam" id="PF05170"/>
    </source>
</evidence>
<gene>
    <name evidence="4" type="ORF">LHGZ1_1393</name>
</gene>
<feature type="region of interest" description="Disordered" evidence="1">
    <location>
        <begin position="700"/>
        <end position="719"/>
    </location>
</feature>